<reference evidence="1 2" key="1">
    <citation type="submission" date="2019-10" db="EMBL/GenBank/DDBJ databases">
        <title>Pseudoalteromonas rubra S4059.</title>
        <authorList>
            <person name="Paulsen S."/>
            <person name="Wang X."/>
        </authorList>
    </citation>
    <scope>NUCLEOTIDE SEQUENCE [LARGE SCALE GENOMIC DNA]</scope>
    <source>
        <strain evidence="1 2">S4059</strain>
    </source>
</reference>
<organism evidence="1 2">
    <name type="scientific">Pseudoalteromonas rubra</name>
    <dbReference type="NCBI Taxonomy" id="43658"/>
    <lineage>
        <taxon>Bacteria</taxon>
        <taxon>Pseudomonadati</taxon>
        <taxon>Pseudomonadota</taxon>
        <taxon>Gammaproteobacteria</taxon>
        <taxon>Alteromonadales</taxon>
        <taxon>Pseudoalteromonadaceae</taxon>
        <taxon>Pseudoalteromonas</taxon>
    </lineage>
</organism>
<dbReference type="Pfam" id="PF09916">
    <property type="entry name" value="DUF2145"/>
    <property type="match status" value="1"/>
</dbReference>
<protein>
    <submittedName>
        <fullName evidence="1">DUF2145 domain-containing protein</fullName>
    </submittedName>
</protein>
<dbReference type="EMBL" id="CP045430">
    <property type="protein sequence ID" value="QPB85586.1"/>
    <property type="molecule type" value="Genomic_DNA"/>
</dbReference>
<evidence type="ECO:0000313" key="2">
    <source>
        <dbReference type="Proteomes" id="UP000305729"/>
    </source>
</evidence>
<dbReference type="Proteomes" id="UP000305729">
    <property type="component" value="Chromosome 2"/>
</dbReference>
<evidence type="ECO:0000313" key="1">
    <source>
        <dbReference type="EMBL" id="QPB85586.1"/>
    </source>
</evidence>
<dbReference type="InterPro" id="IPR014547">
    <property type="entry name" value="UCP028477"/>
</dbReference>
<name>A0A5S3UPZ7_9GAMM</name>
<sequence>MMKWIQGLCMAAALSASTHTFAGSQNSGEARFEANQIAQFAKQVERYAANQGAHVFVIGRVGRPLDDLPKGIEFTHVALAVYSELTTTDGEKKQGYAIHNLYQLNDDPGTSQLIIDYPTDFFWSVHDLKAAIAIPTRALQQKLLDAFAQGVPAKVHNPRYSVVANPFNNQKQNCTEHTLNVINAALYNTTDMAQLKVNTRAYFKPQTLNVSRFKLALGSLFNDGVDNSDHQGKVKTTTFTSIVRYLNNNQLLAHNTVLTPDGPVDLKYPL</sequence>
<dbReference type="AlphaFoldDB" id="A0A5S3UPZ7"/>
<accession>A0A5S3UPZ7</accession>
<dbReference type="STRING" id="43658.AT705_19785"/>
<proteinExistence type="predicted"/>
<gene>
    <name evidence="1" type="ORF">CWC22_021490</name>
</gene>